<accession>A0A1I7X9F4</accession>
<dbReference type="Proteomes" id="UP000095283">
    <property type="component" value="Unplaced"/>
</dbReference>
<protein>
    <submittedName>
        <fullName evidence="2">PCNA_C domain-containing protein</fullName>
    </submittedName>
</protein>
<organism evidence="1 2">
    <name type="scientific">Heterorhabditis bacteriophora</name>
    <name type="common">Entomopathogenic nematode worm</name>
    <dbReference type="NCBI Taxonomy" id="37862"/>
    <lineage>
        <taxon>Eukaryota</taxon>
        <taxon>Metazoa</taxon>
        <taxon>Ecdysozoa</taxon>
        <taxon>Nematoda</taxon>
        <taxon>Chromadorea</taxon>
        <taxon>Rhabditida</taxon>
        <taxon>Rhabditina</taxon>
        <taxon>Rhabditomorpha</taxon>
        <taxon>Strongyloidea</taxon>
        <taxon>Heterorhabditidae</taxon>
        <taxon>Heterorhabditis</taxon>
    </lineage>
</organism>
<reference evidence="2" key="1">
    <citation type="submission" date="2016-11" db="UniProtKB">
        <authorList>
            <consortium name="WormBaseParasite"/>
        </authorList>
    </citation>
    <scope>IDENTIFICATION</scope>
</reference>
<name>A0A1I7X9F4_HETBA</name>
<dbReference type="WBParaSite" id="Hba_14297">
    <property type="protein sequence ID" value="Hba_14297"/>
    <property type="gene ID" value="Hba_14297"/>
</dbReference>
<keyword evidence="1" id="KW-1185">Reference proteome</keyword>
<proteinExistence type="predicted"/>
<evidence type="ECO:0000313" key="2">
    <source>
        <dbReference type="WBParaSite" id="Hba_14297"/>
    </source>
</evidence>
<evidence type="ECO:0000313" key="1">
    <source>
        <dbReference type="Proteomes" id="UP000095283"/>
    </source>
</evidence>
<dbReference type="AlphaFoldDB" id="A0A1I7X9F4"/>
<sequence>MRSSADNCFYYTFIFTFSSSHCGLTIKWRLGSHCFKASEILTSISSGVCAYQRCDVDIIPLSPTADDDDELVSVLFTVDQLLRMSHSPPIGQVTLKVRDTV</sequence>